<dbReference type="InterPro" id="IPR037121">
    <property type="entry name" value="Ribosomal_bL25_C"/>
</dbReference>
<dbReference type="GO" id="GO:0022625">
    <property type="term" value="C:cytosolic large ribosomal subunit"/>
    <property type="evidence" value="ECO:0007669"/>
    <property type="project" value="TreeGrafter"/>
</dbReference>
<evidence type="ECO:0000256" key="5">
    <source>
        <dbReference type="HAMAP-Rule" id="MF_01334"/>
    </source>
</evidence>
<name>D1BXS8_XYLCX</name>
<proteinExistence type="inferred from homology"/>
<dbReference type="PANTHER" id="PTHR33284">
    <property type="entry name" value="RIBOSOMAL PROTEIN L25/GLN-TRNA SYNTHETASE, ANTI-CODON-BINDING DOMAIN-CONTAINING PROTEIN"/>
    <property type="match status" value="1"/>
</dbReference>
<dbReference type="Gene3D" id="2.170.120.20">
    <property type="entry name" value="Ribosomal protein L25, beta domain"/>
    <property type="match status" value="1"/>
</dbReference>
<dbReference type="Pfam" id="PF01386">
    <property type="entry name" value="Ribosomal_L25p"/>
    <property type="match status" value="1"/>
</dbReference>
<dbReference type="GO" id="GO:0006412">
    <property type="term" value="P:translation"/>
    <property type="evidence" value="ECO:0007669"/>
    <property type="project" value="UniProtKB-UniRule"/>
</dbReference>
<dbReference type="InterPro" id="IPR020056">
    <property type="entry name" value="Rbsml_bL25/Gln-tRNA_synth_N"/>
</dbReference>
<dbReference type="InterPro" id="IPR020930">
    <property type="entry name" value="Ribosomal_uL5_bac-type"/>
</dbReference>
<dbReference type="OrthoDB" id="5242980at2"/>
<evidence type="ECO:0000259" key="8">
    <source>
        <dbReference type="Pfam" id="PF14693"/>
    </source>
</evidence>
<evidence type="ECO:0000256" key="3">
    <source>
        <dbReference type="ARBA" id="ARBA00022980"/>
    </source>
</evidence>
<keyword evidence="10" id="KW-1185">Reference proteome</keyword>
<feature type="domain" description="Large ribosomal subunit protein bL25 beta" evidence="8">
    <location>
        <begin position="98"/>
        <end position="178"/>
    </location>
</feature>
<evidence type="ECO:0000256" key="1">
    <source>
        <dbReference type="ARBA" id="ARBA00022730"/>
    </source>
</evidence>
<gene>
    <name evidence="5" type="primary">rplY</name>
    <name evidence="5" type="synonym">ctc</name>
    <name evidence="9" type="ordered locus">Xcel_2705</name>
</gene>
<feature type="compositionally biased region" description="Low complexity" evidence="6">
    <location>
        <begin position="186"/>
        <end position="199"/>
    </location>
</feature>
<dbReference type="GO" id="GO:0008097">
    <property type="term" value="F:5S rRNA binding"/>
    <property type="evidence" value="ECO:0007669"/>
    <property type="project" value="InterPro"/>
</dbReference>
<evidence type="ECO:0000259" key="7">
    <source>
        <dbReference type="Pfam" id="PF01386"/>
    </source>
</evidence>
<keyword evidence="4 5" id="KW-0687">Ribonucleoprotein</keyword>
<dbReference type="Pfam" id="PF14693">
    <property type="entry name" value="Ribosomal_TL5_C"/>
    <property type="match status" value="1"/>
</dbReference>
<dbReference type="NCBIfam" id="NF004131">
    <property type="entry name" value="PRK05618.2-1"/>
    <property type="match status" value="1"/>
</dbReference>
<dbReference type="HAMAP" id="MF_01334">
    <property type="entry name" value="Ribosomal_bL25_CTC"/>
    <property type="match status" value="1"/>
</dbReference>
<keyword evidence="3 5" id="KW-0689">Ribosomal protein</keyword>
<evidence type="ECO:0000256" key="6">
    <source>
        <dbReference type="SAM" id="MobiDB-lite"/>
    </source>
</evidence>
<dbReference type="KEGG" id="xce:Xcel_2705"/>
<protein>
    <recommendedName>
        <fullName evidence="5">Large ribosomal subunit protein bL25</fullName>
    </recommendedName>
    <alternativeName>
        <fullName evidence="5">General stress protein CTC</fullName>
    </alternativeName>
</protein>
<evidence type="ECO:0000256" key="2">
    <source>
        <dbReference type="ARBA" id="ARBA00022884"/>
    </source>
</evidence>
<dbReference type="InterPro" id="IPR029751">
    <property type="entry name" value="Ribosomal_L25_dom"/>
</dbReference>
<dbReference type="AlphaFoldDB" id="D1BXS8"/>
<evidence type="ECO:0000313" key="9">
    <source>
        <dbReference type="EMBL" id="ACZ31719.1"/>
    </source>
</evidence>
<dbReference type="PANTHER" id="PTHR33284:SF1">
    <property type="entry name" value="RIBOSOMAL PROTEIN L25_GLN-TRNA SYNTHETASE, ANTI-CODON-BINDING DOMAIN-CONTAINING PROTEIN"/>
    <property type="match status" value="1"/>
</dbReference>
<sequence>MAEIKLVAEARSEFGKGAARRLRRESKIPAVLYGHGGDPVHVALPGHQTALALRQANALFAVELDGKSQLAVVKDVQRDAIGTVIEHIDLLVVKKGEKIAVDVPVHITGESAPGTIHIVEAQTLSVEAEATHIPVSIEVSIEGLAAGTNIFAADVTLPAGSTLLTDGDHIVVAVAEPRGEAEDAAGEGAEGASAEAAAE</sequence>
<dbReference type="eggNOG" id="COG1825">
    <property type="taxonomic scope" value="Bacteria"/>
</dbReference>
<dbReference type="SUPFAM" id="SSF50715">
    <property type="entry name" value="Ribosomal protein L25-like"/>
    <property type="match status" value="1"/>
</dbReference>
<dbReference type="CDD" id="cd00495">
    <property type="entry name" value="Ribosomal_L25_TL5_CTC"/>
    <property type="match status" value="1"/>
</dbReference>
<dbReference type="NCBIfam" id="TIGR00731">
    <property type="entry name" value="bL25_bact_ctc"/>
    <property type="match status" value="1"/>
</dbReference>
<dbReference type="HOGENOM" id="CLU_075939_1_0_11"/>
<keyword evidence="2 5" id="KW-0694">RNA-binding</keyword>
<dbReference type="EMBL" id="CP001821">
    <property type="protein sequence ID" value="ACZ31719.1"/>
    <property type="molecule type" value="Genomic_DNA"/>
</dbReference>
<organism evidence="9 10">
    <name type="scientific">Xylanimonas cellulosilytica (strain DSM 15894 / JCM 12276 / CECT 5975 / KCTC 9989 / LMG 20990 / NBRC 107835 / XIL07)</name>
    <dbReference type="NCBI Taxonomy" id="446471"/>
    <lineage>
        <taxon>Bacteria</taxon>
        <taxon>Bacillati</taxon>
        <taxon>Actinomycetota</taxon>
        <taxon>Actinomycetes</taxon>
        <taxon>Micrococcales</taxon>
        <taxon>Promicromonosporaceae</taxon>
        <taxon>Xylanimonas</taxon>
    </lineage>
</organism>
<feature type="region of interest" description="Disordered" evidence="6">
    <location>
        <begin position="178"/>
        <end position="199"/>
    </location>
</feature>
<dbReference type="Proteomes" id="UP000002255">
    <property type="component" value="Chromosome"/>
</dbReference>
<comment type="subunit">
    <text evidence="5">Part of the 50S ribosomal subunit; part of the 5S rRNA/L5/L18/L25 subcomplex. Contacts the 5S rRNA. Binds to the 5S rRNA independently of L5 and L18.</text>
</comment>
<comment type="function">
    <text evidence="5">This is one of the proteins that binds to the 5S RNA in the ribosome where it forms part of the central protuberance.</text>
</comment>
<reference evidence="10" key="1">
    <citation type="submission" date="2009-11" db="EMBL/GenBank/DDBJ databases">
        <title>The complete chromosome of Xylanimonas cellulosilytica DSM 15894.</title>
        <authorList>
            <consortium name="US DOE Joint Genome Institute (JGI-PGF)"/>
            <person name="Lucas S."/>
            <person name="Copeland A."/>
            <person name="Lapidus A."/>
            <person name="Glavina del Rio T."/>
            <person name="Dalin E."/>
            <person name="Tice H."/>
            <person name="Bruce D."/>
            <person name="Goodwin L."/>
            <person name="Pitluck S."/>
            <person name="Kyrpides N."/>
            <person name="Mavromatis K."/>
            <person name="Ivanova N."/>
            <person name="Mikhailova N."/>
            <person name="Foster B."/>
            <person name="Clum A."/>
            <person name="Brettin T."/>
            <person name="Detter J.C."/>
            <person name="Han C."/>
            <person name="Larimer F."/>
            <person name="Land M."/>
            <person name="Hauser L."/>
            <person name="Markowitz V."/>
            <person name="Cheng J.F."/>
            <person name="Hugenholtz P."/>
            <person name="Woyke T."/>
            <person name="Wu D."/>
            <person name="Gehrich-Schroeter G."/>
            <person name="Schneider S."/>
            <person name="Pukall S.R."/>
            <person name="Klenk H.P."/>
            <person name="Eisen J.A."/>
        </authorList>
    </citation>
    <scope>NUCLEOTIDE SEQUENCE [LARGE SCALE GENOMIC DNA]</scope>
    <source>
        <strain evidence="10">DSM 15894 / CECT 5975 / LMG 20990 / XIL07</strain>
    </source>
</reference>
<dbReference type="InterPro" id="IPR020057">
    <property type="entry name" value="Ribosomal_bL25_b-dom"/>
</dbReference>
<keyword evidence="1 5" id="KW-0699">rRNA-binding</keyword>
<dbReference type="InterPro" id="IPR011035">
    <property type="entry name" value="Ribosomal_bL25/Gln-tRNA_synth"/>
</dbReference>
<dbReference type="RefSeq" id="WP_012879461.1">
    <property type="nucleotide sequence ID" value="NC_013530.1"/>
</dbReference>
<feature type="domain" description="Large ribosomal subunit protein bL25 L25" evidence="7">
    <location>
        <begin position="6"/>
        <end position="90"/>
    </location>
</feature>
<dbReference type="Gene3D" id="2.40.240.10">
    <property type="entry name" value="Ribosomal Protein L25, Chain P"/>
    <property type="match status" value="1"/>
</dbReference>
<dbReference type="STRING" id="446471.Xcel_2705"/>
<evidence type="ECO:0000313" key="10">
    <source>
        <dbReference type="Proteomes" id="UP000002255"/>
    </source>
</evidence>
<comment type="similarity">
    <text evidence="5">Belongs to the bacterial ribosomal protein bL25 family. CTC subfamily.</text>
</comment>
<evidence type="ECO:0000256" key="4">
    <source>
        <dbReference type="ARBA" id="ARBA00023274"/>
    </source>
</evidence>
<reference evidence="9 10" key="2">
    <citation type="journal article" date="2010" name="Stand. Genomic Sci.">
        <title>Complete genome sequence of Xylanimonas cellulosilytica type strain (XIL07).</title>
        <authorList>
            <person name="Foster B."/>
            <person name="Pukall R."/>
            <person name="Abt B."/>
            <person name="Nolan M."/>
            <person name="Glavina Del Rio T."/>
            <person name="Chen F."/>
            <person name="Lucas S."/>
            <person name="Tice H."/>
            <person name="Pitluck S."/>
            <person name="Cheng J.-F."/>
            <person name="Chertkov O."/>
            <person name="Brettin T."/>
            <person name="Han C."/>
            <person name="Detter J.C."/>
            <person name="Bruce D."/>
            <person name="Goodwin L."/>
            <person name="Ivanova N."/>
            <person name="Mavromatis K."/>
            <person name="Pati A."/>
            <person name="Mikhailova N."/>
            <person name="Chen A."/>
            <person name="Palaniappan K."/>
            <person name="Land M."/>
            <person name="Hauser L."/>
            <person name="Chang Y.-J."/>
            <person name="Jeffries C.D."/>
            <person name="Chain P."/>
            <person name="Rohde M."/>
            <person name="Goeker M."/>
            <person name="Bristow J."/>
            <person name="Eisen J.A."/>
            <person name="Markowitz V."/>
            <person name="Hugenholtz P."/>
            <person name="Kyrpides N.C."/>
            <person name="Klenk H.-P."/>
            <person name="Lapidus A."/>
        </authorList>
    </citation>
    <scope>NUCLEOTIDE SEQUENCE [LARGE SCALE GENOMIC DNA]</scope>
    <source>
        <strain evidence="10">DSM 15894 / CECT 5975 / LMG 20990 / XIL07</strain>
    </source>
</reference>
<dbReference type="InterPro" id="IPR001021">
    <property type="entry name" value="Ribosomal_bL25_long"/>
</dbReference>
<accession>D1BXS8</accession>
<dbReference type="GO" id="GO:0003735">
    <property type="term" value="F:structural constituent of ribosome"/>
    <property type="evidence" value="ECO:0007669"/>
    <property type="project" value="InterPro"/>
</dbReference>